<feature type="compositionally biased region" description="Low complexity" evidence="1">
    <location>
        <begin position="1"/>
        <end position="18"/>
    </location>
</feature>
<proteinExistence type="predicted"/>
<feature type="region of interest" description="Disordered" evidence="1">
    <location>
        <begin position="110"/>
        <end position="185"/>
    </location>
</feature>
<name>A0ABD3G535_9STRA</name>
<comment type="caution">
    <text evidence="2">The sequence shown here is derived from an EMBL/GenBank/DDBJ whole genome shotgun (WGS) entry which is preliminary data.</text>
</comment>
<evidence type="ECO:0000313" key="3">
    <source>
        <dbReference type="Proteomes" id="UP001632037"/>
    </source>
</evidence>
<evidence type="ECO:0000256" key="1">
    <source>
        <dbReference type="SAM" id="MobiDB-lite"/>
    </source>
</evidence>
<evidence type="ECO:0000313" key="2">
    <source>
        <dbReference type="EMBL" id="KAL3674265.1"/>
    </source>
</evidence>
<accession>A0ABD3G535</accession>
<feature type="region of interest" description="Disordered" evidence="1">
    <location>
        <begin position="1"/>
        <end position="26"/>
    </location>
</feature>
<feature type="compositionally biased region" description="Low complexity" evidence="1">
    <location>
        <begin position="58"/>
        <end position="70"/>
    </location>
</feature>
<organism evidence="2 3">
    <name type="scientific">Phytophthora oleae</name>
    <dbReference type="NCBI Taxonomy" id="2107226"/>
    <lineage>
        <taxon>Eukaryota</taxon>
        <taxon>Sar</taxon>
        <taxon>Stramenopiles</taxon>
        <taxon>Oomycota</taxon>
        <taxon>Peronosporomycetes</taxon>
        <taxon>Peronosporales</taxon>
        <taxon>Peronosporaceae</taxon>
        <taxon>Phytophthora</taxon>
    </lineage>
</organism>
<dbReference type="EMBL" id="JBIMZQ010000001">
    <property type="protein sequence ID" value="KAL3674265.1"/>
    <property type="molecule type" value="Genomic_DNA"/>
</dbReference>
<gene>
    <name evidence="2" type="ORF">V7S43_000221</name>
</gene>
<sequence length="224" mass="23592">MASRARSASSAAASSTRTAPEDHSSLLAGLRATAGIRATKSRLARAAAVTSPPPGRRLPATVSPAAVSPAVSPPLSPAVLPVASPNGSTDGFSNRLRELRFDALLGISDAGEDDVSSESDASMVARPASPSESASSFFDDDEPSSPGGADDPTAKRRRLLRGDTAPVWHPALPKAPEKHPYTNRRNHYDPTAPWDYDKKVNIKRLLDRHGDLATWCSGRVGHSN</sequence>
<dbReference type="AlphaFoldDB" id="A0ABD3G535"/>
<reference evidence="2 3" key="1">
    <citation type="submission" date="2024-09" db="EMBL/GenBank/DDBJ databases">
        <title>Genome sequencing and assembly of Phytophthora oleae, isolate VK10A, causative agent of rot of olive drupes.</title>
        <authorList>
            <person name="Conti Taguali S."/>
            <person name="Riolo M."/>
            <person name="La Spada F."/>
            <person name="Cacciola S.O."/>
            <person name="Dionisio G."/>
        </authorList>
    </citation>
    <scope>NUCLEOTIDE SEQUENCE [LARGE SCALE GENOMIC DNA]</scope>
    <source>
        <strain evidence="2 3">VK10A</strain>
    </source>
</reference>
<protein>
    <submittedName>
        <fullName evidence="2">Uncharacterized protein</fullName>
    </submittedName>
</protein>
<feature type="region of interest" description="Disordered" evidence="1">
    <location>
        <begin position="41"/>
        <end position="74"/>
    </location>
</feature>
<keyword evidence="3" id="KW-1185">Reference proteome</keyword>
<feature type="compositionally biased region" description="Low complexity" evidence="1">
    <location>
        <begin position="127"/>
        <end position="137"/>
    </location>
</feature>
<dbReference type="Proteomes" id="UP001632037">
    <property type="component" value="Unassembled WGS sequence"/>
</dbReference>